<keyword evidence="5" id="KW-0812">Transmembrane</keyword>
<evidence type="ECO:0000313" key="6">
    <source>
        <dbReference type="EMBL" id="RZD14873.1"/>
    </source>
</evidence>
<evidence type="ECO:0008006" key="8">
    <source>
        <dbReference type="Google" id="ProtNLM"/>
    </source>
</evidence>
<dbReference type="GO" id="GO:0005886">
    <property type="term" value="C:plasma membrane"/>
    <property type="evidence" value="ECO:0007669"/>
    <property type="project" value="UniProtKB-SubCell"/>
</dbReference>
<dbReference type="InterPro" id="IPR027304">
    <property type="entry name" value="Trigger_fact/SurA_dom_sf"/>
</dbReference>
<feature type="transmembrane region" description="Helical" evidence="5">
    <location>
        <begin position="12"/>
        <end position="36"/>
    </location>
</feature>
<evidence type="ECO:0000256" key="5">
    <source>
        <dbReference type="SAM" id="Phobius"/>
    </source>
</evidence>
<keyword evidence="5" id="KW-1133">Transmembrane helix</keyword>
<proteinExistence type="predicted"/>
<dbReference type="PANTHER" id="PTHR47529">
    <property type="entry name" value="PEPTIDYL-PROLYL CIS-TRANS ISOMERASE D"/>
    <property type="match status" value="1"/>
</dbReference>
<dbReference type="SUPFAM" id="SSF109998">
    <property type="entry name" value="Triger factor/SurA peptide-binding domain-like"/>
    <property type="match status" value="1"/>
</dbReference>
<dbReference type="AlphaFoldDB" id="A0A519BC65"/>
<keyword evidence="4" id="KW-0143">Chaperone</keyword>
<dbReference type="Gene3D" id="1.10.4030.10">
    <property type="entry name" value="Porin chaperone SurA, peptide-binding domain"/>
    <property type="match status" value="1"/>
</dbReference>
<keyword evidence="2" id="KW-1003">Cell membrane</keyword>
<reference evidence="6 7" key="1">
    <citation type="submission" date="2019-01" db="EMBL/GenBank/DDBJ databases">
        <title>Insights into ecological role of a new deltaproteobacterial order Candidatus Sinidesulfobacterales (Sva0485) by metagenomics and metatranscriptomics.</title>
        <authorList>
            <person name="Tan S."/>
            <person name="Liu J."/>
            <person name="Fang Y."/>
            <person name="Hedlund B.P."/>
            <person name="Lian Z.H."/>
            <person name="Huang L.Y."/>
            <person name="Li J.T."/>
            <person name="Huang L.N."/>
            <person name="Li W.J."/>
            <person name="Jiang H.C."/>
            <person name="Dong H.L."/>
            <person name="Shu W.S."/>
        </authorList>
    </citation>
    <scope>NUCLEOTIDE SEQUENCE [LARGE SCALE GENOMIC DNA]</scope>
    <source>
        <strain evidence="6">AP3</strain>
    </source>
</reference>
<organism evidence="6 7">
    <name type="scientific">Candidatus Acidulodesulfobacterium ferriphilum</name>
    <dbReference type="NCBI Taxonomy" id="2597223"/>
    <lineage>
        <taxon>Bacteria</taxon>
        <taxon>Deltaproteobacteria</taxon>
        <taxon>Candidatus Acidulodesulfobacterales</taxon>
        <taxon>Candidatus Acidulodesulfobacterium</taxon>
    </lineage>
</organism>
<evidence type="ECO:0000256" key="2">
    <source>
        <dbReference type="ARBA" id="ARBA00022475"/>
    </source>
</evidence>
<gene>
    <name evidence="6" type="ORF">EVJ47_00895</name>
</gene>
<evidence type="ECO:0000313" key="7">
    <source>
        <dbReference type="Proteomes" id="UP000320813"/>
    </source>
</evidence>
<dbReference type="InterPro" id="IPR052029">
    <property type="entry name" value="PpiD_chaperone"/>
</dbReference>
<dbReference type="Proteomes" id="UP000320813">
    <property type="component" value="Unassembled WGS sequence"/>
</dbReference>
<dbReference type="EMBL" id="SGBD01000001">
    <property type="protein sequence ID" value="RZD14873.1"/>
    <property type="molecule type" value="Genomic_DNA"/>
</dbReference>
<evidence type="ECO:0000256" key="1">
    <source>
        <dbReference type="ARBA" id="ARBA00004236"/>
    </source>
</evidence>
<keyword evidence="3 5" id="KW-0472">Membrane</keyword>
<accession>A0A519BC65</accession>
<evidence type="ECO:0000256" key="3">
    <source>
        <dbReference type="ARBA" id="ARBA00023136"/>
    </source>
</evidence>
<protein>
    <recommendedName>
        <fullName evidence="8">PpiC domain-containing protein</fullName>
    </recommendedName>
</protein>
<comment type="subcellular location">
    <subcellularLocation>
        <location evidence="1">Cell membrane</location>
    </subcellularLocation>
</comment>
<evidence type="ECO:0000256" key="4">
    <source>
        <dbReference type="ARBA" id="ARBA00023186"/>
    </source>
</evidence>
<dbReference type="PANTHER" id="PTHR47529:SF1">
    <property type="entry name" value="PERIPLASMIC CHAPERONE PPID"/>
    <property type="match status" value="1"/>
</dbReference>
<comment type="caution">
    <text evidence="6">The sequence shown here is derived from an EMBL/GenBank/DDBJ whole genome shotgun (WGS) entry which is preliminary data.</text>
</comment>
<dbReference type="Pfam" id="PF13624">
    <property type="entry name" value="SurA_N_3"/>
    <property type="match status" value="1"/>
</dbReference>
<name>A0A519BC65_9DELT</name>
<sequence length="347" mass="38929">MLDFLRKFYASALGKVITILVGVLFVVGFSFLPYIIGTGGGVSPSDVATVNGKGISMDEFNRYYVSLENEYERLYGNKLSQKQLKELNLSGEALSSLIADKVLESRTDTFGIYVSKGFIARNIALFSAFQKNGEFSNKLFNSVLLANHTTPSAFEKTYKSEIARSYIRRIIGESFSMADGQFFDNYSIDNKSVAFEIAIFKSQKDANSFLQRSILSNNNFKGLTKEFKGTVKSAPLYSEIDLVKSSYFKKYGLNEDISKAVFSTPVNVVISRVFPVKSGFAVIKVSKVYFPKYVAVNSGKNKKNAMLKQKEAYALQKEQEFLYNYVNYLESKTSIKINKKALAAFNF</sequence>